<dbReference type="RefSeq" id="WP_044220093.1">
    <property type="nucleotide sequence ID" value="NZ_JBKAGJ010000045.1"/>
</dbReference>
<dbReference type="AlphaFoldDB" id="A0A098S8J1"/>
<comment type="caution">
    <text evidence="1">The sequence shown here is derived from an EMBL/GenBank/DDBJ whole genome shotgun (WGS) entry which is preliminary data.</text>
</comment>
<reference evidence="1 2" key="1">
    <citation type="journal article" date="2014" name="Int. J. Syst. Evol. Microbiol.">
        <title>Phaeodactylibacter xiamenensis gen. nov., sp. nov., a member of the family Saprospiraceae isolated from the marine alga Phaeodactylum tricornutum.</title>
        <authorList>
            <person name="Chen Z.Jr."/>
            <person name="Lei X."/>
            <person name="Lai Q."/>
            <person name="Li Y."/>
            <person name="Zhang B."/>
            <person name="Zhang J."/>
            <person name="Zhang H."/>
            <person name="Yang L."/>
            <person name="Zheng W."/>
            <person name="Tian Y."/>
            <person name="Yu Z."/>
            <person name="Xu H.Jr."/>
            <person name="Zheng T."/>
        </authorList>
    </citation>
    <scope>NUCLEOTIDE SEQUENCE [LARGE SCALE GENOMIC DNA]</scope>
    <source>
        <strain evidence="1 2">KD52</strain>
    </source>
</reference>
<keyword evidence="2" id="KW-1185">Reference proteome</keyword>
<organism evidence="1 2">
    <name type="scientific">Phaeodactylibacter xiamenensis</name>
    <dbReference type="NCBI Taxonomy" id="1524460"/>
    <lineage>
        <taxon>Bacteria</taxon>
        <taxon>Pseudomonadati</taxon>
        <taxon>Bacteroidota</taxon>
        <taxon>Saprospiria</taxon>
        <taxon>Saprospirales</taxon>
        <taxon>Haliscomenobacteraceae</taxon>
        <taxon>Phaeodactylibacter</taxon>
    </lineage>
</organism>
<protein>
    <recommendedName>
        <fullName evidence="3">Helicase/UvrB N-terminal domain-containing protein</fullName>
    </recommendedName>
</protein>
<dbReference type="Proteomes" id="UP000029736">
    <property type="component" value="Unassembled WGS sequence"/>
</dbReference>
<evidence type="ECO:0000313" key="2">
    <source>
        <dbReference type="Proteomes" id="UP000029736"/>
    </source>
</evidence>
<accession>A0A098S8J1</accession>
<gene>
    <name evidence="1" type="ORF">IX84_11355</name>
</gene>
<proteinExistence type="predicted"/>
<dbReference type="OrthoDB" id="6372157at2"/>
<sequence>MTLKDIISRHATADDPNGLLLLTLPTGFGKTYYALQYMKEQIQLADGPGQNIWFVTTLKKNLPVDDLKVLVGKDLFDQHVLQVKSYVDLVTDYIQKNGELPERAKEIPHASEMTKWAIQYKACPKDASPDFKRYLYEKLSEAERQFRNALKAYLKPKFKGQSEAKGRLNELRSDKNLRWVEELYPIVAVFEKRVFFSTVRKFYTQLDTIIGPAVQIATSGIVENSVVFIDEFDASKQHIQDAIVEHTERYTQDILGLFVRIARGVDARSLPTSRLRPMITEQELNYLQDRFEHLRAEAEAIRSGFHFDYHFLLRSATAQDRAFLFHDYRYHTFVGDNRAYLKVEPSKADATNYIHTQPEPPETEQENLLFLLNKLKGFIWMFAYFIGDLSRVYQSVHSKRPETEERMSSGNAIRTCLEVFDINDVPTHRFFEDFITQRTFSAGLSRGDLMDESPLGQGFRYFDLLNSQAHDANTKLRFADTLTTPERWMLGLCQRALVIGISATAGFDAPLSNYSLAFLRAHLQNRFYALRPDEVAALESAFRERYAQAGRHKISVEAVSCPVDRALALKALLPGAGKEVYKTLAHQLPGDEEAYATSRYIKLGMAYARFIQEEDCHSFLCLLNKLPRKGQNDDFTEEVLISVLTEIRICYLKETEEEAKQEVSSTLYIVDSSGFEHSFERICEHLKKGHDAFVVSTYQTMGAGQNIQYEPHPGQKVVAVNDLEYGDGKKDYDGIYLEQPTHLLSYFRSGEAISDTDLIHYLFEVAYLEAGGAISQEQKSARVRYIFGRKLNKYAVLNSGSVRESESVVAHYCRVIIQAVGRLSRTRLKPPVTHLLYDQNLARYLNQFSAEGHLLVREFEALQKHAQVHQRGNPADPAEKVRNQNVSTSIQTATLLRKLARRRIWQESEIAFWEGLRIYVLKNPTASKERITGNGLMRFYIAHPEGERLRMYNYQTRSDFKNDLSISFNQESGKSASEDAARLPELMKIRTIQMLFEQKGYAMEFQPNERMVSPPTFQNIYLGALGEVIGAHLLEKHGISCRPLPPEHYERFDAATDNGIYLDFKYWGAGTRVDARVQKEKIRKKLEEVGGKAAIIVNIVSPAPDYQPVTGEDGIIEVPGLLDLSRGVVLEEHLQFIHDKIMKL</sequence>
<dbReference type="EMBL" id="JPOS01000026">
    <property type="protein sequence ID" value="KGE87993.1"/>
    <property type="molecule type" value="Genomic_DNA"/>
</dbReference>
<evidence type="ECO:0008006" key="3">
    <source>
        <dbReference type="Google" id="ProtNLM"/>
    </source>
</evidence>
<dbReference type="STRING" id="1524460.IX84_11355"/>
<name>A0A098S8J1_9BACT</name>
<evidence type="ECO:0000313" key="1">
    <source>
        <dbReference type="EMBL" id="KGE87993.1"/>
    </source>
</evidence>